<reference evidence="2" key="1">
    <citation type="submission" date="2021-04" db="EMBL/GenBank/DDBJ databases">
        <title>Isolation and polyphasic classification of algal microorganism.</title>
        <authorList>
            <person name="Wang S."/>
        </authorList>
    </citation>
    <scope>NUCLEOTIDE SEQUENCE</scope>
    <source>
        <strain evidence="2">720a</strain>
    </source>
</reference>
<evidence type="ECO:0000313" key="3">
    <source>
        <dbReference type="Proteomes" id="UP000675284"/>
    </source>
</evidence>
<proteinExistence type="predicted"/>
<dbReference type="EMBL" id="JAGSOT010000043">
    <property type="protein sequence ID" value="MBR7797111.1"/>
    <property type="molecule type" value="Genomic_DNA"/>
</dbReference>
<keyword evidence="1" id="KW-0472">Membrane</keyword>
<comment type="caution">
    <text evidence="2">The sequence shown here is derived from an EMBL/GenBank/DDBJ whole genome shotgun (WGS) entry which is preliminary data.</text>
</comment>
<sequence>MYIILGIGIIAVIIVLVLIAKFAAFSEFMSGFKKGTFEKLMIGLSVAGVVSLAYGIYYEVTYQPPYLDIQVNGNEHTVFGEIGDVGYYGDGLVTKDKEANLHLVTWEDWNLEGNTVVELTYPSGATETWEANITELNDQVINGLAEAHDVQSIYELSPYTFTESGNVEVRIQEAEASFIIEVKE</sequence>
<feature type="transmembrane region" description="Helical" evidence="1">
    <location>
        <begin position="40"/>
        <end position="58"/>
    </location>
</feature>
<name>A0A941DX81_9BACI</name>
<dbReference type="AlphaFoldDB" id="A0A941DX81"/>
<keyword evidence="3" id="KW-1185">Reference proteome</keyword>
<evidence type="ECO:0000256" key="1">
    <source>
        <dbReference type="SAM" id="Phobius"/>
    </source>
</evidence>
<dbReference type="Proteomes" id="UP000675284">
    <property type="component" value="Unassembled WGS sequence"/>
</dbReference>
<keyword evidence="1" id="KW-1133">Transmembrane helix</keyword>
<protein>
    <submittedName>
        <fullName evidence="2">Uncharacterized protein</fullName>
    </submittedName>
</protein>
<gene>
    <name evidence="2" type="ORF">KCX74_13795</name>
</gene>
<organism evidence="2 3">
    <name type="scientific">Virgibacillus salarius</name>
    <dbReference type="NCBI Taxonomy" id="447199"/>
    <lineage>
        <taxon>Bacteria</taxon>
        <taxon>Bacillati</taxon>
        <taxon>Bacillota</taxon>
        <taxon>Bacilli</taxon>
        <taxon>Bacillales</taxon>
        <taxon>Bacillaceae</taxon>
        <taxon>Virgibacillus</taxon>
    </lineage>
</organism>
<dbReference type="RefSeq" id="WP_166530611.1">
    <property type="nucleotide sequence ID" value="NZ_JAGSOT010000043.1"/>
</dbReference>
<feature type="transmembrane region" description="Helical" evidence="1">
    <location>
        <begin position="6"/>
        <end position="28"/>
    </location>
</feature>
<evidence type="ECO:0000313" key="2">
    <source>
        <dbReference type="EMBL" id="MBR7797111.1"/>
    </source>
</evidence>
<keyword evidence="1" id="KW-0812">Transmembrane</keyword>
<accession>A0A941DX81</accession>